<dbReference type="CDD" id="cd17546">
    <property type="entry name" value="REC_hyHK_CKI1_RcsC-like"/>
    <property type="match status" value="1"/>
</dbReference>
<evidence type="ECO:0000259" key="20">
    <source>
        <dbReference type="PROSITE" id="PS50110"/>
    </source>
</evidence>
<dbReference type="InterPro" id="IPR003661">
    <property type="entry name" value="HisK_dim/P_dom"/>
</dbReference>
<evidence type="ECO:0000259" key="19">
    <source>
        <dbReference type="PROSITE" id="PS50109"/>
    </source>
</evidence>
<evidence type="ECO:0000256" key="5">
    <source>
        <dbReference type="ARBA" id="ARBA00022519"/>
    </source>
</evidence>
<dbReference type="RefSeq" id="WP_092384092.1">
    <property type="nucleotide sequence ID" value="NZ_LT629787.1"/>
</dbReference>
<dbReference type="Pfam" id="PF02518">
    <property type="entry name" value="HATPase_c"/>
    <property type="match status" value="1"/>
</dbReference>
<dbReference type="PANTHER" id="PTHR45339">
    <property type="entry name" value="HYBRID SIGNAL TRANSDUCTION HISTIDINE KINASE J"/>
    <property type="match status" value="1"/>
</dbReference>
<evidence type="ECO:0000256" key="11">
    <source>
        <dbReference type="ARBA" id="ARBA00022840"/>
    </source>
</evidence>
<dbReference type="GO" id="GO:0000155">
    <property type="term" value="F:phosphorelay sensor kinase activity"/>
    <property type="evidence" value="ECO:0007669"/>
    <property type="project" value="InterPro"/>
</dbReference>
<reference evidence="24" key="1">
    <citation type="submission" date="2016-10" db="EMBL/GenBank/DDBJ databases">
        <authorList>
            <person name="Varghese N."/>
            <person name="Submissions S."/>
        </authorList>
    </citation>
    <scope>NUCLEOTIDE SEQUENCE [LARGE SCALE GENOMIC DNA]</scope>
    <source>
        <strain evidence="24">CECT 8338</strain>
    </source>
</reference>
<dbReference type="SUPFAM" id="SSF52172">
    <property type="entry name" value="CheY-like"/>
    <property type="match status" value="2"/>
</dbReference>
<dbReference type="CDD" id="cd00082">
    <property type="entry name" value="HisKA"/>
    <property type="match status" value="1"/>
</dbReference>
<dbReference type="GO" id="GO:0005524">
    <property type="term" value="F:ATP binding"/>
    <property type="evidence" value="ECO:0007669"/>
    <property type="project" value="UniProtKB-KW"/>
</dbReference>
<keyword evidence="14 18" id="KW-0472">Membrane</keyword>
<comment type="catalytic activity">
    <reaction evidence="1">
        <text>ATP + protein L-histidine = ADP + protein N-phospho-L-histidine.</text>
        <dbReference type="EC" id="2.7.13.3"/>
    </reaction>
</comment>
<dbReference type="InterPro" id="IPR019247">
    <property type="entry name" value="Histidine_kinase_BarA_N"/>
</dbReference>
<dbReference type="Gene3D" id="6.10.340.10">
    <property type="match status" value="1"/>
</dbReference>
<evidence type="ECO:0000313" key="24">
    <source>
        <dbReference type="Proteomes" id="UP000243924"/>
    </source>
</evidence>
<dbReference type="SMART" id="SM00448">
    <property type="entry name" value="REC"/>
    <property type="match status" value="1"/>
</dbReference>
<dbReference type="OrthoDB" id="9797243at2"/>
<dbReference type="SMART" id="SM00304">
    <property type="entry name" value="HAMP"/>
    <property type="match status" value="1"/>
</dbReference>
<evidence type="ECO:0000256" key="12">
    <source>
        <dbReference type="ARBA" id="ARBA00022989"/>
    </source>
</evidence>
<dbReference type="FunFam" id="1.10.287.130:FF:000003">
    <property type="entry name" value="Histidine kinase"/>
    <property type="match status" value="1"/>
</dbReference>
<dbReference type="Pfam" id="PF00072">
    <property type="entry name" value="Response_reg"/>
    <property type="match status" value="1"/>
</dbReference>
<dbReference type="Gene3D" id="3.30.565.10">
    <property type="entry name" value="Histidine kinase-like ATPase, C-terminal domain"/>
    <property type="match status" value="1"/>
</dbReference>
<dbReference type="SUPFAM" id="SSF47384">
    <property type="entry name" value="Homodimeric domain of signal transducing histidine kinase"/>
    <property type="match status" value="1"/>
</dbReference>
<dbReference type="Proteomes" id="UP000243924">
    <property type="component" value="Chromosome I"/>
</dbReference>
<dbReference type="CDD" id="cd06225">
    <property type="entry name" value="HAMP"/>
    <property type="match status" value="1"/>
</dbReference>
<evidence type="ECO:0000259" key="21">
    <source>
        <dbReference type="PROSITE" id="PS50885"/>
    </source>
</evidence>
<dbReference type="Pfam" id="PF09984">
    <property type="entry name" value="sCache_4"/>
    <property type="match status" value="1"/>
</dbReference>
<feature type="coiled-coil region" evidence="17">
    <location>
        <begin position="248"/>
        <end position="275"/>
    </location>
</feature>
<dbReference type="Pfam" id="PF00512">
    <property type="entry name" value="HisKA"/>
    <property type="match status" value="1"/>
</dbReference>
<evidence type="ECO:0000256" key="18">
    <source>
        <dbReference type="SAM" id="Phobius"/>
    </source>
</evidence>
<dbReference type="EMBL" id="LT629787">
    <property type="protein sequence ID" value="SDT93584.1"/>
    <property type="molecule type" value="Genomic_DNA"/>
</dbReference>
<evidence type="ECO:0000256" key="3">
    <source>
        <dbReference type="ARBA" id="ARBA00012438"/>
    </source>
</evidence>
<keyword evidence="13" id="KW-0902">Two-component regulatory system</keyword>
<dbReference type="InterPro" id="IPR004358">
    <property type="entry name" value="Sig_transdc_His_kin-like_C"/>
</dbReference>
<evidence type="ECO:0000256" key="10">
    <source>
        <dbReference type="ARBA" id="ARBA00022777"/>
    </source>
</evidence>
<evidence type="ECO:0000256" key="4">
    <source>
        <dbReference type="ARBA" id="ARBA00022475"/>
    </source>
</evidence>
<evidence type="ECO:0000256" key="7">
    <source>
        <dbReference type="ARBA" id="ARBA00022679"/>
    </source>
</evidence>
<evidence type="ECO:0000256" key="13">
    <source>
        <dbReference type="ARBA" id="ARBA00023012"/>
    </source>
</evidence>
<dbReference type="InterPro" id="IPR036097">
    <property type="entry name" value="HisK_dim/P_sf"/>
</dbReference>
<dbReference type="InterPro" id="IPR036641">
    <property type="entry name" value="HPT_dom_sf"/>
</dbReference>
<accession>A0A1H2EEW6</accession>
<dbReference type="PROSITE" id="PS50894">
    <property type="entry name" value="HPT"/>
    <property type="match status" value="1"/>
</dbReference>
<dbReference type="STRING" id="1434072.SAMN05216210_0648"/>
<keyword evidence="8 18" id="KW-0812">Transmembrane</keyword>
<dbReference type="Gene3D" id="1.10.287.130">
    <property type="match status" value="1"/>
</dbReference>
<evidence type="ECO:0000259" key="22">
    <source>
        <dbReference type="PROSITE" id="PS50894"/>
    </source>
</evidence>
<keyword evidence="6 16" id="KW-0597">Phosphoprotein</keyword>
<dbReference type="FunFam" id="3.30.565.10:FF:000010">
    <property type="entry name" value="Sensor histidine kinase RcsC"/>
    <property type="match status" value="1"/>
</dbReference>
<dbReference type="InterPro" id="IPR001789">
    <property type="entry name" value="Sig_transdc_resp-reg_receiver"/>
</dbReference>
<evidence type="ECO:0000256" key="8">
    <source>
        <dbReference type="ARBA" id="ARBA00022692"/>
    </source>
</evidence>
<dbReference type="PRINTS" id="PR00344">
    <property type="entry name" value="BCTRLSENSOR"/>
</dbReference>
<evidence type="ECO:0000256" key="9">
    <source>
        <dbReference type="ARBA" id="ARBA00022741"/>
    </source>
</evidence>
<feature type="domain" description="Histidine kinase" evidence="19">
    <location>
        <begin position="296"/>
        <end position="517"/>
    </location>
</feature>
<keyword evidence="12 18" id="KW-1133">Transmembrane helix</keyword>
<protein>
    <recommendedName>
        <fullName evidence="3">histidine kinase</fullName>
        <ecNumber evidence="3">2.7.13.3</ecNumber>
    </recommendedName>
</protein>
<evidence type="ECO:0000256" key="17">
    <source>
        <dbReference type="SAM" id="Coils"/>
    </source>
</evidence>
<proteinExistence type="predicted"/>
<dbReference type="InterPro" id="IPR011006">
    <property type="entry name" value="CheY-like_superfamily"/>
</dbReference>
<dbReference type="Gene3D" id="3.40.50.2300">
    <property type="match status" value="1"/>
</dbReference>
<dbReference type="SUPFAM" id="SSF158472">
    <property type="entry name" value="HAMP domain-like"/>
    <property type="match status" value="1"/>
</dbReference>
<sequence>MNNTGLKARILLITLIPAGLLVLSLGSYFSWQYLKQLDEQLMERGLLGIEYLQRPATRALLVGEPESVQPYLDGVLNRTDVRAVSLHDRDMQSLQHAGPLMQPTDEPVTLSHLGQGTGLQIHSGQYSSRFLLPLLASPELLNNQSQVFEVDELLGWLELELSHGNTRLLGYQTLLTTLLLCLFGLSLASLLAYTLTRRITAPLSAVNHAVRKLSEGQLDVRLPTQGSREMDDLAQGINTMAKALYSAQGELQQNIDQATEDLRQTLETIEIQNIELDLARKTAQEASRVKSEFLANMSHELRTPLNGILGFTNLLQRTQLNPRQKDYLGTIEKSADNLLSIINEILDFSKIEAGKLVLDNLAFNLRDLIQDTLTMLAPGAHQKDLELVSIIYRDTPLGLSGDPLRLKQILANLLSNAIKFTGKGSVCVRTMLEQQDGSQVVLRISITDTGIGLSQSQQKSLFQAFSQADNSASRQVSGTGLGLVIAKRLVEQMHGEIGLNSEPGQGSEFWLTVRLNIADQATDDLPIAPWTGTEVALVEPHELTRQALLHNLEDLGCTVLVLDDLSALQQRLLQQPPGTPLLTLVSSQQHNASSAEVNGQIQRWIQDDRCRCLLMTHTQEHFDDLENWPADRLQVLAKPICLRKLHQACNQLLNGPQPGVRRTERNMPLAGIRVLCVDDNPANLKLVTTFLDELGARVLAAGGGEEALQISKEQPVDIIFMDVQMPGMDGPQTTAELRLREEQAGLEPVPVIALTAHALAHERRQLLKCGMNDYLSKPTNPEQLLQCIQKWTGQQFSDSAADILITHTAAASGARNESSVLDPREGLRLAAGKPELARDMLAMLLASLDQEYSEISHALTNNDPEHLLERIHRLHGASRYCGVPDLRQHCLQTETLLKNDEPANLAVRELLAAIRRLQQAATETSFL</sequence>
<dbReference type="InterPro" id="IPR008207">
    <property type="entry name" value="Sig_transdc_His_kin_Hpt_dom"/>
</dbReference>
<evidence type="ECO:0000256" key="6">
    <source>
        <dbReference type="ARBA" id="ARBA00022553"/>
    </source>
</evidence>
<feature type="transmembrane region" description="Helical" evidence="18">
    <location>
        <begin position="174"/>
        <end position="195"/>
    </location>
</feature>
<evidence type="ECO:0000313" key="23">
    <source>
        <dbReference type="EMBL" id="SDT93584.1"/>
    </source>
</evidence>
<evidence type="ECO:0000256" key="16">
    <source>
        <dbReference type="PROSITE-ProRule" id="PRU00169"/>
    </source>
</evidence>
<dbReference type="CDD" id="cd16922">
    <property type="entry name" value="HATPase_EvgS-ArcB-TorS-like"/>
    <property type="match status" value="1"/>
</dbReference>
<evidence type="ECO:0000256" key="2">
    <source>
        <dbReference type="ARBA" id="ARBA00004429"/>
    </source>
</evidence>
<dbReference type="GO" id="GO:0005886">
    <property type="term" value="C:plasma membrane"/>
    <property type="evidence" value="ECO:0007669"/>
    <property type="project" value="UniProtKB-SubCell"/>
</dbReference>
<dbReference type="SUPFAM" id="SSF47226">
    <property type="entry name" value="Histidine-containing phosphotransfer domain, HPT domain"/>
    <property type="match status" value="1"/>
</dbReference>
<keyword evidence="5" id="KW-0997">Cell inner membrane</keyword>
<dbReference type="InterPro" id="IPR036890">
    <property type="entry name" value="HATPase_C_sf"/>
</dbReference>
<dbReference type="InterPro" id="IPR005467">
    <property type="entry name" value="His_kinase_dom"/>
</dbReference>
<dbReference type="PROSITE" id="PS50109">
    <property type="entry name" value="HIS_KIN"/>
    <property type="match status" value="1"/>
</dbReference>
<feature type="domain" description="HPt" evidence="22">
    <location>
        <begin position="833"/>
        <end position="927"/>
    </location>
</feature>
<name>A0A1H2EEW6_9GAMM</name>
<feature type="modified residue" description="4-aspartylphosphate" evidence="16">
    <location>
        <position position="722"/>
    </location>
</feature>
<feature type="modified residue" description="Phosphohistidine" evidence="15">
    <location>
        <position position="872"/>
    </location>
</feature>
<dbReference type="PROSITE" id="PS50110">
    <property type="entry name" value="RESPONSE_REGULATORY"/>
    <property type="match status" value="1"/>
</dbReference>
<feature type="domain" description="Response regulatory" evidence="20">
    <location>
        <begin position="673"/>
        <end position="792"/>
    </location>
</feature>
<dbReference type="SMART" id="SM00073">
    <property type="entry name" value="HPT"/>
    <property type="match status" value="1"/>
</dbReference>
<dbReference type="EC" id="2.7.13.3" evidence="3"/>
<evidence type="ECO:0000256" key="1">
    <source>
        <dbReference type="ARBA" id="ARBA00000085"/>
    </source>
</evidence>
<dbReference type="PANTHER" id="PTHR45339:SF1">
    <property type="entry name" value="HYBRID SIGNAL TRANSDUCTION HISTIDINE KINASE J"/>
    <property type="match status" value="1"/>
</dbReference>
<gene>
    <name evidence="23" type="ORF">SAMN05216210_0648</name>
</gene>
<evidence type="ECO:0000256" key="15">
    <source>
        <dbReference type="PROSITE-ProRule" id="PRU00110"/>
    </source>
</evidence>
<dbReference type="PROSITE" id="PS50885">
    <property type="entry name" value="HAMP"/>
    <property type="match status" value="1"/>
</dbReference>
<evidence type="ECO:0000256" key="14">
    <source>
        <dbReference type="ARBA" id="ARBA00023136"/>
    </source>
</evidence>
<dbReference type="SUPFAM" id="SSF55874">
    <property type="entry name" value="ATPase domain of HSP90 chaperone/DNA topoisomerase II/histidine kinase"/>
    <property type="match status" value="1"/>
</dbReference>
<keyword evidence="7" id="KW-0808">Transferase</keyword>
<keyword evidence="9" id="KW-0547">Nucleotide-binding</keyword>
<dbReference type="Gene3D" id="1.20.120.160">
    <property type="entry name" value="HPT domain"/>
    <property type="match status" value="1"/>
</dbReference>
<keyword evidence="11" id="KW-0067">ATP-binding</keyword>
<organism evidence="23 24">
    <name type="scientific">Halopseudomonas salegens</name>
    <dbReference type="NCBI Taxonomy" id="1434072"/>
    <lineage>
        <taxon>Bacteria</taxon>
        <taxon>Pseudomonadati</taxon>
        <taxon>Pseudomonadota</taxon>
        <taxon>Gammaproteobacteria</taxon>
        <taxon>Pseudomonadales</taxon>
        <taxon>Pseudomonadaceae</taxon>
        <taxon>Halopseudomonas</taxon>
    </lineage>
</organism>
<keyword evidence="4" id="KW-1003">Cell membrane</keyword>
<dbReference type="SMART" id="SM00388">
    <property type="entry name" value="HisKA"/>
    <property type="match status" value="1"/>
</dbReference>
<feature type="transmembrane region" description="Helical" evidence="18">
    <location>
        <begin position="12"/>
        <end position="34"/>
    </location>
</feature>
<feature type="domain" description="HAMP" evidence="21">
    <location>
        <begin position="197"/>
        <end position="249"/>
    </location>
</feature>
<dbReference type="Pfam" id="PF00672">
    <property type="entry name" value="HAMP"/>
    <property type="match status" value="1"/>
</dbReference>
<keyword evidence="24" id="KW-1185">Reference proteome</keyword>
<dbReference type="SMART" id="SM00387">
    <property type="entry name" value="HATPase_c"/>
    <property type="match status" value="1"/>
</dbReference>
<dbReference type="AlphaFoldDB" id="A0A1H2EEW6"/>
<keyword evidence="10 23" id="KW-0418">Kinase</keyword>
<keyword evidence="17" id="KW-0175">Coiled coil</keyword>
<dbReference type="Pfam" id="PF01627">
    <property type="entry name" value="Hpt"/>
    <property type="match status" value="1"/>
</dbReference>
<dbReference type="InterPro" id="IPR003660">
    <property type="entry name" value="HAMP_dom"/>
</dbReference>
<comment type="subcellular location">
    <subcellularLocation>
        <location evidence="2">Cell inner membrane</location>
        <topology evidence="2">Multi-pass membrane protein</topology>
    </subcellularLocation>
</comment>
<dbReference type="InterPro" id="IPR003594">
    <property type="entry name" value="HATPase_dom"/>
</dbReference>